<organism evidence="2 3">
    <name type="scientific">Pogonomyrmex barbatus</name>
    <name type="common">red harvester ant</name>
    <dbReference type="NCBI Taxonomy" id="144034"/>
    <lineage>
        <taxon>Eukaryota</taxon>
        <taxon>Metazoa</taxon>
        <taxon>Ecdysozoa</taxon>
        <taxon>Arthropoda</taxon>
        <taxon>Hexapoda</taxon>
        <taxon>Insecta</taxon>
        <taxon>Pterygota</taxon>
        <taxon>Neoptera</taxon>
        <taxon>Endopterygota</taxon>
        <taxon>Hymenoptera</taxon>
        <taxon>Apocrita</taxon>
        <taxon>Aculeata</taxon>
        <taxon>Formicoidea</taxon>
        <taxon>Formicidae</taxon>
        <taxon>Myrmicinae</taxon>
        <taxon>Pogonomyrmex</taxon>
    </lineage>
</organism>
<accession>A0A6I9VV78</accession>
<reference evidence="3" key="1">
    <citation type="submission" date="2025-08" db="UniProtKB">
        <authorList>
            <consortium name="RefSeq"/>
        </authorList>
    </citation>
    <scope>IDENTIFICATION</scope>
</reference>
<dbReference type="InterPro" id="IPR000477">
    <property type="entry name" value="RT_dom"/>
</dbReference>
<dbReference type="OrthoDB" id="7553904at2759"/>
<feature type="domain" description="Reverse transcriptase" evidence="1">
    <location>
        <begin position="40"/>
        <end position="163"/>
    </location>
</feature>
<dbReference type="Proteomes" id="UP000504615">
    <property type="component" value="Unplaced"/>
</dbReference>
<sequence length="170" mass="19907">MWKYGGGKVKRRLADLLTCIWKGGGIPEDWRKSIIATIYKKGDTEKMENYRGISLLCTTYKIYAEVLRKRLEDEVEHGTLVPESQGGFRKGRGTMDNIFCAKSSGAEREESRSKKERSVCLFCRFELAFDNVNRKELWEILERKNINGTLIQRMKEFMKIREQQLGRRMV</sequence>
<gene>
    <name evidence="3" type="primary">LOC105423797</name>
</gene>
<name>A0A6I9VV78_9HYME</name>
<evidence type="ECO:0000259" key="1">
    <source>
        <dbReference type="Pfam" id="PF00078"/>
    </source>
</evidence>
<evidence type="ECO:0000313" key="2">
    <source>
        <dbReference type="Proteomes" id="UP000504615"/>
    </source>
</evidence>
<protein>
    <submittedName>
        <fullName evidence="3">Uncharacterized protein LOC105423797</fullName>
    </submittedName>
</protein>
<dbReference type="Pfam" id="PF00078">
    <property type="entry name" value="RVT_1"/>
    <property type="match status" value="1"/>
</dbReference>
<keyword evidence="2" id="KW-1185">Reference proteome</keyword>
<dbReference type="PANTHER" id="PTHR19446">
    <property type="entry name" value="REVERSE TRANSCRIPTASES"/>
    <property type="match status" value="1"/>
</dbReference>
<dbReference type="KEGG" id="pbar:105423797"/>
<dbReference type="RefSeq" id="XP_011632013.1">
    <property type="nucleotide sequence ID" value="XM_011633711.1"/>
</dbReference>
<proteinExistence type="predicted"/>
<evidence type="ECO:0000313" key="3">
    <source>
        <dbReference type="RefSeq" id="XP_011632013.1"/>
    </source>
</evidence>
<dbReference type="AlphaFoldDB" id="A0A6I9VV78"/>
<dbReference type="GeneID" id="105423797"/>